<name>A0AA41QCD3_9MICO</name>
<sequence length="131" mass="14570">MTARPAGGWVRAIRSALGMSTTDLARRLGVTPVAVRKLEASERAGTARLDTLARAADAMGCDLVYAFVPRASLEEIVRDQAEKVAAEQLRRVETTMALEDQRVEDARERDRLRAERVRALTTSPHLWRELA</sequence>
<feature type="domain" description="HTH cro/C1-type" evidence="1">
    <location>
        <begin position="10"/>
        <end position="66"/>
    </location>
</feature>
<dbReference type="PROSITE" id="PS50943">
    <property type="entry name" value="HTH_CROC1"/>
    <property type="match status" value="1"/>
</dbReference>
<keyword evidence="3" id="KW-1185">Reference proteome</keyword>
<dbReference type="GO" id="GO:0003677">
    <property type="term" value="F:DNA binding"/>
    <property type="evidence" value="ECO:0007669"/>
    <property type="project" value="InterPro"/>
</dbReference>
<dbReference type="NCBIfam" id="TIGR02612">
    <property type="entry name" value="mob_myst_A"/>
    <property type="match status" value="1"/>
</dbReference>
<accession>A0AA41QCD3</accession>
<gene>
    <name evidence="2" type="ORF">L1785_06120</name>
</gene>
<evidence type="ECO:0000313" key="3">
    <source>
        <dbReference type="Proteomes" id="UP001165405"/>
    </source>
</evidence>
<dbReference type="InterPro" id="IPR001387">
    <property type="entry name" value="Cro/C1-type_HTH"/>
</dbReference>
<reference evidence="2" key="1">
    <citation type="submission" date="2022-01" db="EMBL/GenBank/DDBJ databases">
        <title>Antribacter sp. nov., isolated from Guizhou of China.</title>
        <authorList>
            <person name="Chengliang C."/>
            <person name="Ya Z."/>
        </authorList>
    </citation>
    <scope>NUCLEOTIDE SEQUENCE</scope>
    <source>
        <strain evidence="2">KLBMP 9083</strain>
    </source>
</reference>
<dbReference type="EMBL" id="JAKGSG010000022">
    <property type="protein sequence ID" value="MCF4120547.1"/>
    <property type="molecule type" value="Genomic_DNA"/>
</dbReference>
<evidence type="ECO:0000259" key="1">
    <source>
        <dbReference type="PROSITE" id="PS50943"/>
    </source>
</evidence>
<dbReference type="AlphaFoldDB" id="A0AA41QCD3"/>
<dbReference type="SUPFAM" id="SSF47413">
    <property type="entry name" value="lambda repressor-like DNA-binding domains"/>
    <property type="match status" value="1"/>
</dbReference>
<dbReference type="Proteomes" id="UP001165405">
    <property type="component" value="Unassembled WGS sequence"/>
</dbReference>
<dbReference type="Gene3D" id="1.10.260.40">
    <property type="entry name" value="lambda repressor-like DNA-binding domains"/>
    <property type="match status" value="1"/>
</dbReference>
<comment type="caution">
    <text evidence="2">The sequence shown here is derived from an EMBL/GenBank/DDBJ whole genome shotgun (WGS) entry which is preliminary data.</text>
</comment>
<dbReference type="InterPro" id="IPR010982">
    <property type="entry name" value="Lambda_DNA-bd_dom_sf"/>
</dbReference>
<dbReference type="CDD" id="cd00093">
    <property type="entry name" value="HTH_XRE"/>
    <property type="match status" value="1"/>
</dbReference>
<dbReference type="Pfam" id="PF01381">
    <property type="entry name" value="HTH_3"/>
    <property type="match status" value="1"/>
</dbReference>
<protein>
    <submittedName>
        <fullName evidence="2">Mobile mystery protein A</fullName>
    </submittedName>
</protein>
<evidence type="ECO:0000313" key="2">
    <source>
        <dbReference type="EMBL" id="MCF4120547.1"/>
    </source>
</evidence>
<dbReference type="InterPro" id="IPR013435">
    <property type="entry name" value="Mobile_mystery_prot_A"/>
</dbReference>
<organism evidence="2 3">
    <name type="scientific">Antribacter soli</name>
    <dbReference type="NCBI Taxonomy" id="2910976"/>
    <lineage>
        <taxon>Bacteria</taxon>
        <taxon>Bacillati</taxon>
        <taxon>Actinomycetota</taxon>
        <taxon>Actinomycetes</taxon>
        <taxon>Micrococcales</taxon>
        <taxon>Promicromonosporaceae</taxon>
        <taxon>Antribacter</taxon>
    </lineage>
</organism>
<dbReference type="SMART" id="SM00530">
    <property type="entry name" value="HTH_XRE"/>
    <property type="match status" value="1"/>
</dbReference>
<proteinExistence type="predicted"/>